<feature type="domain" description="Fungal STAND N-terminal Goodbye" evidence="4">
    <location>
        <begin position="13"/>
        <end position="139"/>
    </location>
</feature>
<keyword evidence="7" id="KW-1185">Reference proteome</keyword>
<evidence type="ECO:0000259" key="4">
    <source>
        <dbReference type="Pfam" id="PF17109"/>
    </source>
</evidence>
<comment type="caution">
    <text evidence="6">The sequence shown here is derived from an EMBL/GenBank/DDBJ whole genome shotgun (WGS) entry which is preliminary data.</text>
</comment>
<gene>
    <name evidence="6" type="ORF">N8I77_009583</name>
</gene>
<dbReference type="Pfam" id="PF24883">
    <property type="entry name" value="NPHP3_N"/>
    <property type="match status" value="1"/>
</dbReference>
<feature type="compositionally biased region" description="Acidic residues" evidence="3">
    <location>
        <begin position="682"/>
        <end position="693"/>
    </location>
</feature>
<organism evidence="6 7">
    <name type="scientific">Phomopsis amygdali</name>
    <name type="common">Fusicoccum amygdali</name>
    <dbReference type="NCBI Taxonomy" id="1214568"/>
    <lineage>
        <taxon>Eukaryota</taxon>
        <taxon>Fungi</taxon>
        <taxon>Dikarya</taxon>
        <taxon>Ascomycota</taxon>
        <taxon>Pezizomycotina</taxon>
        <taxon>Sordariomycetes</taxon>
        <taxon>Sordariomycetidae</taxon>
        <taxon>Diaporthales</taxon>
        <taxon>Diaporthaceae</taxon>
        <taxon>Diaporthe</taxon>
    </lineage>
</organism>
<dbReference type="InterPro" id="IPR027417">
    <property type="entry name" value="P-loop_NTPase"/>
</dbReference>
<dbReference type="InterPro" id="IPR056884">
    <property type="entry name" value="NPHP3-like_N"/>
</dbReference>
<evidence type="ECO:0000313" key="6">
    <source>
        <dbReference type="EMBL" id="KAK2603101.1"/>
    </source>
</evidence>
<sequence>MVEENLNDLGPFWEEAVKAYERESEHPLKLDSEEEQLHNAEDLLRLIEKRGGDFTSFRERHNKLWSRLQRFVNPIATTGKLVSTILGSYNPLGAPASIVLTSVLHLASSCQGVTQAYDWIESILSDGELGEFSVRLQIYGENPINNALKRKIVAILAFILRIIGRSELLIKRNRFREYLRVSFIGKDEKTRALVEDLNKLLTNEQRLVVALTYEKVTDAARLAAETKETVEEFKDDFKQLSTAVQESTKLQADARLIENLQHTLKTTAVDSTDDWYSWFRRKLLQGSGSWLQNEGFFAYWMQHRAPILWIFGGPGSGKTMLSTWLISLLHEQFESKSETYSGTSIGYFFIKENVEDLRNPNTIFKTMAWQIQQTDAMFRNHAARSCEFDHKVVRAEDTWENLFLDYYQGSLSDDRRAILVLDGLDEASIDAQRRILRLMKDYVSRVRSGMPHRIQFAVFGRSTLRSELKRVKLDREEKIIEVSPSKNHQDMSNYITNRVKELDIVKAMRRKTPGGPEKARKFARGIRRKVLNGAGGVFLWAQLLLDQMEAKDESQINKILASPPLNLYDMIYSVFDRLSRDPEIDVEVANRLLAWVAFARRPLSFGELDVILRLGSTQTNWFLWNHVRGKFASMFRLRYPSNWSAEQVDGDDDNGSASSDAGQEQSTSTEDENDDNFSLGDSSDEDIVDETEVANDGNSDGGGNEEARPHSEDHKVSDADQLYTWAQKHTVVDFSHQRFRDFLVLEGNPEKRLKEPLPIGIDIHSVDLQLVMEGFKVLHAALDNEMFVENYVAYPAFHIFSHLAAVDETRLDDVAKAHILEELYWLMYEERGCRTLFAALAGRDNGECDAFWKLWLANKRTTSLLQRWFAMADSLQGISPIKRSWMRDVSASKSKLLEPLAMTAAKIWLTKKGWGDAAYLDKSEFQVWFLKGYRSLDEQDNISEQLSNWIWARDSQFGSISADEIEGLAEWAQLPKTTHWYTGLGWILWEASETARAQNVLAQAIELDPDAWVAMEAMARSIGSEGQYESAIAWMERALEVFYKTNDIPGIDAFLIAHIAGWKQNLGDHAGASESAKMAWEKNRSSLPAVNSYMQSLIQAEDWKGVVCLLEYYVDSDDGYGATQLAKYFSEYNEPCWWQMGRACRAQSQPGFILDAMNQALQRVRQSGDESSLVEKLLCFGEFRHRFYDQDDEPIRMWEEALSHLSNASTALRRRWADEKMIYTNITAQVHFDIAVQNYKANAETNEAMTKLKQLASTTSMNPDGDGDIFSLYTPGFPSLLYGRWLRDYEKAAPAVWRKCFRARILEQMNGLSDDDPANDTAACQQLAVSLFQAGDRKNAGLILAVLFGTLEKYMAEKSQETNAESHLVEKEDSKHAAKETDAATPQTEMPDSDESPTDGNEKPLVGPHNCVVKRCNTLERKGQASSLALQLESDAWNYTCDGCGLDAEDAGTMFFCEVCYCVNFCAPCLDKVRTSSLEERRCNPGHAWFQAWPIQVDIDYITSDSLGGRPVLTSEWLDTLRKEWLNE</sequence>
<evidence type="ECO:0000256" key="1">
    <source>
        <dbReference type="ARBA" id="ARBA00022737"/>
    </source>
</evidence>
<evidence type="ECO:0000259" key="5">
    <source>
        <dbReference type="Pfam" id="PF24883"/>
    </source>
</evidence>
<evidence type="ECO:0000256" key="3">
    <source>
        <dbReference type="SAM" id="MobiDB-lite"/>
    </source>
</evidence>
<feature type="domain" description="Nephrocystin 3-like N-terminal" evidence="5">
    <location>
        <begin position="286"/>
        <end position="447"/>
    </location>
</feature>
<dbReference type="EMBL" id="JAUJFL010000005">
    <property type="protein sequence ID" value="KAK2603101.1"/>
    <property type="molecule type" value="Genomic_DNA"/>
</dbReference>
<dbReference type="Pfam" id="PF17109">
    <property type="entry name" value="Goodbye"/>
    <property type="match status" value="1"/>
</dbReference>
<dbReference type="Proteomes" id="UP001265746">
    <property type="component" value="Unassembled WGS sequence"/>
</dbReference>
<keyword evidence="1" id="KW-0677">Repeat</keyword>
<keyword evidence="2" id="KW-0802">TPR repeat</keyword>
<dbReference type="Gene3D" id="1.25.40.10">
    <property type="entry name" value="Tetratricopeptide repeat domain"/>
    <property type="match status" value="1"/>
</dbReference>
<feature type="repeat" description="TPR" evidence="2">
    <location>
        <begin position="978"/>
        <end position="1011"/>
    </location>
</feature>
<dbReference type="InterPro" id="IPR011990">
    <property type="entry name" value="TPR-like_helical_dom_sf"/>
</dbReference>
<dbReference type="PROSITE" id="PS50005">
    <property type="entry name" value="TPR"/>
    <property type="match status" value="1"/>
</dbReference>
<dbReference type="InterPro" id="IPR019734">
    <property type="entry name" value="TPR_rpt"/>
</dbReference>
<feature type="compositionally biased region" description="Basic and acidic residues" evidence="3">
    <location>
        <begin position="705"/>
        <end position="716"/>
    </location>
</feature>
<feature type="compositionally biased region" description="Basic and acidic residues" evidence="3">
    <location>
        <begin position="1367"/>
        <end position="1382"/>
    </location>
</feature>
<reference evidence="6" key="1">
    <citation type="submission" date="2023-06" db="EMBL/GenBank/DDBJ databases">
        <authorList>
            <person name="Noh H."/>
        </authorList>
    </citation>
    <scope>NUCLEOTIDE SEQUENCE</scope>
    <source>
        <strain evidence="6">DUCC20226</strain>
    </source>
</reference>
<name>A0AAD9S9U5_PHOAM</name>
<dbReference type="SUPFAM" id="SSF48452">
    <property type="entry name" value="TPR-like"/>
    <property type="match status" value="1"/>
</dbReference>
<feature type="region of interest" description="Disordered" evidence="3">
    <location>
        <begin position="1362"/>
        <end position="1406"/>
    </location>
</feature>
<dbReference type="PANTHER" id="PTHR10039:SF17">
    <property type="entry name" value="FUNGAL STAND N-TERMINAL GOODBYE DOMAIN-CONTAINING PROTEIN-RELATED"/>
    <property type="match status" value="1"/>
</dbReference>
<dbReference type="SUPFAM" id="SSF52540">
    <property type="entry name" value="P-loop containing nucleoside triphosphate hydrolases"/>
    <property type="match status" value="1"/>
</dbReference>
<evidence type="ECO:0000313" key="7">
    <source>
        <dbReference type="Proteomes" id="UP001265746"/>
    </source>
</evidence>
<accession>A0AAD9S9U5</accession>
<dbReference type="Gene3D" id="3.40.50.300">
    <property type="entry name" value="P-loop containing nucleotide triphosphate hydrolases"/>
    <property type="match status" value="1"/>
</dbReference>
<dbReference type="InterPro" id="IPR031350">
    <property type="entry name" value="Goodbye_dom"/>
</dbReference>
<proteinExistence type="predicted"/>
<evidence type="ECO:0000256" key="2">
    <source>
        <dbReference type="PROSITE-ProRule" id="PRU00339"/>
    </source>
</evidence>
<feature type="region of interest" description="Disordered" evidence="3">
    <location>
        <begin position="646"/>
        <end position="716"/>
    </location>
</feature>
<protein>
    <submittedName>
        <fullName evidence="6">Uncharacterized protein</fullName>
    </submittedName>
</protein>
<dbReference type="PANTHER" id="PTHR10039">
    <property type="entry name" value="AMELOGENIN"/>
    <property type="match status" value="1"/>
</dbReference>